<dbReference type="InterPro" id="IPR012902">
    <property type="entry name" value="N_methyl_site"/>
</dbReference>
<dbReference type="Pfam" id="PF12019">
    <property type="entry name" value="GspH"/>
    <property type="match status" value="1"/>
</dbReference>
<dbReference type="PROSITE" id="PS00409">
    <property type="entry name" value="PROKAR_NTER_METHYL"/>
    <property type="match status" value="1"/>
</dbReference>
<dbReference type="Proteomes" id="UP001253458">
    <property type="component" value="Unassembled WGS sequence"/>
</dbReference>
<comment type="similarity">
    <text evidence="9">Belongs to the GSP H family.</text>
</comment>
<keyword evidence="6 11" id="KW-0812">Transmembrane</keyword>
<evidence type="ECO:0000256" key="6">
    <source>
        <dbReference type="ARBA" id="ARBA00022692"/>
    </source>
</evidence>
<dbReference type="Pfam" id="PF07963">
    <property type="entry name" value="N_methyl"/>
    <property type="match status" value="1"/>
</dbReference>
<feature type="domain" description="General secretion pathway GspH" evidence="12">
    <location>
        <begin position="42"/>
        <end position="137"/>
    </location>
</feature>
<evidence type="ECO:0000256" key="11">
    <source>
        <dbReference type="SAM" id="Phobius"/>
    </source>
</evidence>
<sequence length="149" mass="16491">MRRERGFTLIELLVVFGIMALVIGLVPVAYERMREASQYRDAVRSIFNQLRSARATAVSEGREVRFTADLARRRYGIEGMEPKVLPEPLQLRAVVADREIAPQGLVSIRFLPSGGATGGSIEVLRTPGTGTRLRVDWLSGRATQEALLP</sequence>
<dbReference type="Gene3D" id="3.30.700.10">
    <property type="entry name" value="Glycoprotein, Type 4 Pilin"/>
    <property type="match status" value="1"/>
</dbReference>
<evidence type="ECO:0000259" key="12">
    <source>
        <dbReference type="Pfam" id="PF12019"/>
    </source>
</evidence>
<name>A0AAJ2BTD0_ACIDE</name>
<accession>A0AAJ2BTD0</accession>
<dbReference type="GO" id="GO:0015628">
    <property type="term" value="P:protein secretion by the type II secretion system"/>
    <property type="evidence" value="ECO:0007669"/>
    <property type="project" value="InterPro"/>
</dbReference>
<evidence type="ECO:0000256" key="5">
    <source>
        <dbReference type="ARBA" id="ARBA00022519"/>
    </source>
</evidence>
<evidence type="ECO:0000313" key="15">
    <source>
        <dbReference type="Proteomes" id="UP001249076"/>
    </source>
</evidence>
<comment type="subcellular location">
    <subcellularLocation>
        <location evidence="1">Cell inner membrane</location>
        <topology evidence="1">Single-pass membrane protein</topology>
    </subcellularLocation>
</comment>
<evidence type="ECO:0000256" key="7">
    <source>
        <dbReference type="ARBA" id="ARBA00022989"/>
    </source>
</evidence>
<dbReference type="GO" id="GO:0005886">
    <property type="term" value="C:plasma membrane"/>
    <property type="evidence" value="ECO:0007669"/>
    <property type="project" value="UniProtKB-SubCell"/>
</dbReference>
<dbReference type="NCBIfam" id="TIGR02532">
    <property type="entry name" value="IV_pilin_GFxxxE"/>
    <property type="match status" value="1"/>
</dbReference>
<reference evidence="13 15" key="1">
    <citation type="submission" date="2023-07" db="EMBL/GenBank/DDBJ databases">
        <title>Sorghum-associated microbial communities from plants grown in Nebraska, USA.</title>
        <authorList>
            <person name="Schachtman D."/>
        </authorList>
    </citation>
    <scope>NUCLEOTIDE SEQUENCE</scope>
    <source>
        <strain evidence="14 15">BE105</strain>
        <strain evidence="13">BE69</strain>
    </source>
</reference>
<dbReference type="AlphaFoldDB" id="A0AAJ2BTD0"/>
<dbReference type="Proteomes" id="UP001249076">
    <property type="component" value="Unassembled WGS sequence"/>
</dbReference>
<comment type="caution">
    <text evidence="13">The sequence shown here is derived from an EMBL/GenBank/DDBJ whole genome shotgun (WGS) entry which is preliminary data.</text>
</comment>
<evidence type="ECO:0000313" key="16">
    <source>
        <dbReference type="Proteomes" id="UP001253458"/>
    </source>
</evidence>
<dbReference type="SUPFAM" id="SSF54523">
    <property type="entry name" value="Pili subunits"/>
    <property type="match status" value="1"/>
</dbReference>
<keyword evidence="7 11" id="KW-1133">Transmembrane helix</keyword>
<keyword evidence="15" id="KW-1185">Reference proteome</keyword>
<evidence type="ECO:0000256" key="1">
    <source>
        <dbReference type="ARBA" id="ARBA00004377"/>
    </source>
</evidence>
<dbReference type="RefSeq" id="WP_209816263.1">
    <property type="nucleotide sequence ID" value="NZ_JAVDTL010000001.1"/>
</dbReference>
<proteinExistence type="inferred from homology"/>
<evidence type="ECO:0000313" key="14">
    <source>
        <dbReference type="EMBL" id="MDR6836192.1"/>
    </source>
</evidence>
<evidence type="ECO:0000256" key="9">
    <source>
        <dbReference type="ARBA" id="ARBA00025772"/>
    </source>
</evidence>
<dbReference type="GO" id="GO:0015627">
    <property type="term" value="C:type II protein secretion system complex"/>
    <property type="evidence" value="ECO:0007669"/>
    <property type="project" value="InterPro"/>
</dbReference>
<dbReference type="EMBL" id="JAVDTS010000001">
    <property type="protein sequence ID" value="MDR6836192.1"/>
    <property type="molecule type" value="Genomic_DNA"/>
</dbReference>
<keyword evidence="8 11" id="KW-0472">Membrane</keyword>
<evidence type="ECO:0000256" key="3">
    <source>
        <dbReference type="ARBA" id="ARBA00022475"/>
    </source>
</evidence>
<organism evidence="13 16">
    <name type="scientific">Acidovorax delafieldii</name>
    <name type="common">Pseudomonas delafieldii</name>
    <dbReference type="NCBI Taxonomy" id="47920"/>
    <lineage>
        <taxon>Bacteria</taxon>
        <taxon>Pseudomonadati</taxon>
        <taxon>Pseudomonadota</taxon>
        <taxon>Betaproteobacteria</taxon>
        <taxon>Burkholderiales</taxon>
        <taxon>Comamonadaceae</taxon>
        <taxon>Acidovorax</taxon>
    </lineage>
</organism>
<keyword evidence="5" id="KW-0997">Cell inner membrane</keyword>
<evidence type="ECO:0000256" key="4">
    <source>
        <dbReference type="ARBA" id="ARBA00022481"/>
    </source>
</evidence>
<gene>
    <name evidence="13" type="ORF">J2W88_001013</name>
    <name evidence="14" type="ORF">J2W93_001013</name>
</gene>
<evidence type="ECO:0000256" key="8">
    <source>
        <dbReference type="ARBA" id="ARBA00023136"/>
    </source>
</evidence>
<keyword evidence="4" id="KW-0488">Methylation</keyword>
<evidence type="ECO:0000256" key="2">
    <source>
        <dbReference type="ARBA" id="ARBA00021549"/>
    </source>
</evidence>
<dbReference type="InterPro" id="IPR022346">
    <property type="entry name" value="T2SS_GspH"/>
</dbReference>
<keyword evidence="3" id="KW-1003">Cell membrane</keyword>
<dbReference type="EMBL" id="JAVDTL010000001">
    <property type="protein sequence ID" value="MDR6765755.1"/>
    <property type="molecule type" value="Genomic_DNA"/>
</dbReference>
<protein>
    <recommendedName>
        <fullName evidence="2">Type II secretion system protein H</fullName>
    </recommendedName>
    <alternativeName>
        <fullName evidence="10">General secretion pathway protein H</fullName>
    </alternativeName>
</protein>
<evidence type="ECO:0000313" key="13">
    <source>
        <dbReference type="EMBL" id="MDR6765755.1"/>
    </source>
</evidence>
<feature type="transmembrane region" description="Helical" evidence="11">
    <location>
        <begin position="6"/>
        <end position="30"/>
    </location>
</feature>
<dbReference type="InterPro" id="IPR045584">
    <property type="entry name" value="Pilin-like"/>
</dbReference>
<evidence type="ECO:0000256" key="10">
    <source>
        <dbReference type="ARBA" id="ARBA00030775"/>
    </source>
</evidence>